<gene>
    <name evidence="2" type="primary">porQ</name>
    <name evidence="2" type="ORF">EJV47_10880</name>
</gene>
<dbReference type="RefSeq" id="WP_126693182.1">
    <property type="nucleotide sequence ID" value="NZ_RXOF01000005.1"/>
</dbReference>
<accession>A0A3S0HNQ9</accession>
<dbReference type="OrthoDB" id="9809953at2"/>
<dbReference type="NCBIfam" id="NF033709">
    <property type="entry name" value="PorV_fam"/>
    <property type="match status" value="1"/>
</dbReference>
<keyword evidence="1" id="KW-0732">Signal</keyword>
<organism evidence="2 3">
    <name type="scientific">Hymenobacter gummosus</name>
    <dbReference type="NCBI Taxonomy" id="1776032"/>
    <lineage>
        <taxon>Bacteria</taxon>
        <taxon>Pseudomonadati</taxon>
        <taxon>Bacteroidota</taxon>
        <taxon>Cytophagia</taxon>
        <taxon>Cytophagales</taxon>
        <taxon>Hymenobacteraceae</taxon>
        <taxon>Hymenobacter</taxon>
    </lineage>
</organism>
<dbReference type="EMBL" id="RXOF01000005">
    <property type="protein sequence ID" value="RTQ50132.1"/>
    <property type="molecule type" value="Genomic_DNA"/>
</dbReference>
<dbReference type="NCBIfam" id="NF033711">
    <property type="entry name" value="T9SS_PorQ"/>
    <property type="match status" value="1"/>
</dbReference>
<protein>
    <submittedName>
        <fullName evidence="2">Type IX secretion system protein PorQ</fullName>
    </submittedName>
</protein>
<proteinExistence type="predicted"/>
<feature type="signal peptide" evidence="1">
    <location>
        <begin position="1"/>
        <end position="27"/>
    </location>
</feature>
<name>A0A3S0HNQ9_9BACT</name>
<dbReference type="AlphaFoldDB" id="A0A3S0HNQ9"/>
<sequence>MIRPVRRLFRVLLVGPALVAGVTAAQAQIGGQSVFSSLHLPPSAYLASVGGMSVSGRTADPNMLYGNPALLNADMDGRLSLSYGGYLGSIKQSTAAYVRNSQKLGRWGFGLSYLSYGDFDQYDPAGTPLGTFSVNDYHLSVSNAHTVGPFTLGGTARLAVAGIAGNHSVATLLDVGSVFKHPEKDWTVGLAVKNVGYQLKPFEGSGREPMPLDVQIGTSIKPEHMPVRFTITAHHLQQFDIVYLDTVRSRTTSLDGTTKTPKKSVGDKIARHFTVGGELLLGKGLNIRVSYNHLRRRELRLDNTSGGAGLAFGAMLRLGAYQFEYTRAMYHVSGGANYITLTRNVDELFKKKE</sequence>
<keyword evidence="3" id="KW-1185">Reference proteome</keyword>
<dbReference type="Proteomes" id="UP000282184">
    <property type="component" value="Unassembled WGS sequence"/>
</dbReference>
<evidence type="ECO:0000313" key="3">
    <source>
        <dbReference type="Proteomes" id="UP000282184"/>
    </source>
</evidence>
<comment type="caution">
    <text evidence="2">The sequence shown here is derived from an EMBL/GenBank/DDBJ whole genome shotgun (WGS) entry which is preliminary data.</text>
</comment>
<evidence type="ECO:0000313" key="2">
    <source>
        <dbReference type="EMBL" id="RTQ50132.1"/>
    </source>
</evidence>
<evidence type="ECO:0000256" key="1">
    <source>
        <dbReference type="SAM" id="SignalP"/>
    </source>
</evidence>
<feature type="chain" id="PRO_5018541847" evidence="1">
    <location>
        <begin position="28"/>
        <end position="353"/>
    </location>
</feature>
<reference evidence="2 3" key="1">
    <citation type="submission" date="2018-12" db="EMBL/GenBank/DDBJ databases">
        <title>Hymenobacter gummosus sp. nov., isolated from a spring.</title>
        <authorList>
            <person name="Nie L."/>
        </authorList>
    </citation>
    <scope>NUCLEOTIDE SEQUENCE [LARGE SCALE GENOMIC DNA]</scope>
    <source>
        <strain evidence="2 3">KCTC 52166</strain>
    </source>
</reference>